<dbReference type="GO" id="GO:0016614">
    <property type="term" value="F:oxidoreductase activity, acting on CH-OH group of donors"/>
    <property type="evidence" value="ECO:0007669"/>
    <property type="project" value="InterPro"/>
</dbReference>
<dbReference type="GeneID" id="63771072"/>
<accession>A0A1Y2ELL8</accession>
<name>A0A1Y2ELL8_9PEZI</name>
<dbReference type="AlphaFoldDB" id="A0A1Y2ELL8"/>
<sequence length="114" mass="12482">MDVVRDIVLGDEYWSGVDVDTDEEILDVIRDSLMNLWHVPGTCKMGKEDDSRAVINSDTKVFGVGGLRAVDGDSFPILPTGHPQSSIYALAERLLMTSSTGVGKCRNISIVSYY</sequence>
<dbReference type="PANTHER" id="PTHR11552">
    <property type="entry name" value="GLUCOSE-METHANOL-CHOLINE GMC OXIDOREDUCTASE"/>
    <property type="match status" value="1"/>
</dbReference>
<dbReference type="Gene3D" id="3.50.50.60">
    <property type="entry name" value="FAD/NAD(P)-binding domain"/>
    <property type="match status" value="1"/>
</dbReference>
<dbReference type="InParanoid" id="A0A1Y2ELL8"/>
<protein>
    <submittedName>
        <fullName evidence="3">GMC oxidoreductase-domain-containing protein</fullName>
    </submittedName>
</protein>
<dbReference type="RefSeq" id="XP_040721758.1">
    <property type="nucleotide sequence ID" value="XM_040854860.1"/>
</dbReference>
<dbReference type="EMBL" id="MCFJ01000001">
    <property type="protein sequence ID" value="ORY72166.1"/>
    <property type="molecule type" value="Genomic_DNA"/>
</dbReference>
<dbReference type="STRING" id="1141098.A0A1Y2ELL8"/>
<evidence type="ECO:0000256" key="1">
    <source>
        <dbReference type="ARBA" id="ARBA00010790"/>
    </source>
</evidence>
<dbReference type="InterPro" id="IPR036188">
    <property type="entry name" value="FAD/NAD-bd_sf"/>
</dbReference>
<comment type="similarity">
    <text evidence="1">Belongs to the GMC oxidoreductase family.</text>
</comment>
<dbReference type="InterPro" id="IPR012132">
    <property type="entry name" value="GMC_OxRdtase"/>
</dbReference>
<dbReference type="Gene3D" id="3.30.560.10">
    <property type="entry name" value="Glucose Oxidase, domain 3"/>
    <property type="match status" value="1"/>
</dbReference>
<comment type="caution">
    <text evidence="3">The sequence shown here is derived from an EMBL/GenBank/DDBJ whole genome shotgun (WGS) entry which is preliminary data.</text>
</comment>
<dbReference type="GO" id="GO:0050660">
    <property type="term" value="F:flavin adenine dinucleotide binding"/>
    <property type="evidence" value="ECO:0007669"/>
    <property type="project" value="InterPro"/>
</dbReference>
<dbReference type="Proteomes" id="UP000193689">
    <property type="component" value="Unassembled WGS sequence"/>
</dbReference>
<keyword evidence="4" id="KW-1185">Reference proteome</keyword>
<organism evidence="3 4">
    <name type="scientific">Pseudomassariella vexata</name>
    <dbReference type="NCBI Taxonomy" id="1141098"/>
    <lineage>
        <taxon>Eukaryota</taxon>
        <taxon>Fungi</taxon>
        <taxon>Dikarya</taxon>
        <taxon>Ascomycota</taxon>
        <taxon>Pezizomycotina</taxon>
        <taxon>Sordariomycetes</taxon>
        <taxon>Xylariomycetidae</taxon>
        <taxon>Amphisphaeriales</taxon>
        <taxon>Pseudomassariaceae</taxon>
        <taxon>Pseudomassariella</taxon>
    </lineage>
</organism>
<dbReference type="InterPro" id="IPR007867">
    <property type="entry name" value="GMC_OxRtase_C"/>
</dbReference>
<dbReference type="PANTHER" id="PTHR11552:SF138">
    <property type="entry name" value="DEHYDROGENASE PKFF-RELATED"/>
    <property type="match status" value="1"/>
</dbReference>
<gene>
    <name evidence="3" type="ORF">BCR38DRAFT_329199</name>
</gene>
<evidence type="ECO:0000313" key="3">
    <source>
        <dbReference type="EMBL" id="ORY72166.1"/>
    </source>
</evidence>
<evidence type="ECO:0000259" key="2">
    <source>
        <dbReference type="Pfam" id="PF05199"/>
    </source>
</evidence>
<dbReference type="SUPFAM" id="SSF51905">
    <property type="entry name" value="FAD/NAD(P)-binding domain"/>
    <property type="match status" value="1"/>
</dbReference>
<dbReference type="Pfam" id="PF05199">
    <property type="entry name" value="GMC_oxred_C"/>
    <property type="match status" value="1"/>
</dbReference>
<proteinExistence type="inferred from homology"/>
<evidence type="ECO:0000313" key="4">
    <source>
        <dbReference type="Proteomes" id="UP000193689"/>
    </source>
</evidence>
<dbReference type="GO" id="GO:0044550">
    <property type="term" value="P:secondary metabolite biosynthetic process"/>
    <property type="evidence" value="ECO:0007669"/>
    <property type="project" value="TreeGrafter"/>
</dbReference>
<reference evidence="3 4" key="1">
    <citation type="submission" date="2016-07" db="EMBL/GenBank/DDBJ databases">
        <title>Pervasive Adenine N6-methylation of Active Genes in Fungi.</title>
        <authorList>
            <consortium name="DOE Joint Genome Institute"/>
            <person name="Mondo S.J."/>
            <person name="Dannebaum R.O."/>
            <person name="Kuo R.C."/>
            <person name="Labutti K."/>
            <person name="Haridas S."/>
            <person name="Kuo A."/>
            <person name="Salamov A."/>
            <person name="Ahrendt S.R."/>
            <person name="Lipzen A."/>
            <person name="Sullivan W."/>
            <person name="Andreopoulos W.B."/>
            <person name="Clum A."/>
            <person name="Lindquist E."/>
            <person name="Daum C."/>
            <person name="Ramamoorthy G.K."/>
            <person name="Gryganskyi A."/>
            <person name="Culley D."/>
            <person name="Magnuson J.K."/>
            <person name="James T.Y."/>
            <person name="O'Malley M.A."/>
            <person name="Stajich J.E."/>
            <person name="Spatafora J.W."/>
            <person name="Visel A."/>
            <person name="Grigoriev I.V."/>
        </authorList>
    </citation>
    <scope>NUCLEOTIDE SEQUENCE [LARGE SCALE GENOMIC DNA]</scope>
    <source>
        <strain evidence="3 4">CBS 129021</strain>
    </source>
</reference>
<dbReference type="OrthoDB" id="269227at2759"/>
<feature type="domain" description="Glucose-methanol-choline oxidoreductase C-terminal" evidence="2">
    <location>
        <begin position="18"/>
        <end position="91"/>
    </location>
</feature>